<protein>
    <submittedName>
        <fullName evidence="5">DNA-binding GntR family transcriptional regulator</fullName>
    </submittedName>
</protein>
<evidence type="ECO:0000256" key="1">
    <source>
        <dbReference type="ARBA" id="ARBA00023015"/>
    </source>
</evidence>
<evidence type="ECO:0000256" key="2">
    <source>
        <dbReference type="ARBA" id="ARBA00023125"/>
    </source>
</evidence>
<name>A0A366E0K3_9HYPH</name>
<dbReference type="SMART" id="SM00345">
    <property type="entry name" value="HTH_GNTR"/>
    <property type="match status" value="1"/>
</dbReference>
<dbReference type="RefSeq" id="WP_113944354.1">
    <property type="nucleotide sequence ID" value="NZ_JBHEEG010000004.1"/>
</dbReference>
<evidence type="ECO:0000259" key="4">
    <source>
        <dbReference type="PROSITE" id="PS50949"/>
    </source>
</evidence>
<accession>A0A366E0K3</accession>
<keyword evidence="1" id="KW-0805">Transcription regulation</keyword>
<reference evidence="5 6" key="1">
    <citation type="submission" date="2018-06" db="EMBL/GenBank/DDBJ databases">
        <title>Genomic Encyclopedia of Type Strains, Phase IV (KMG-IV): sequencing the most valuable type-strain genomes for metagenomic binning, comparative biology and taxonomic classification.</title>
        <authorList>
            <person name="Goeker M."/>
        </authorList>
    </citation>
    <scope>NUCLEOTIDE SEQUENCE [LARGE SCALE GENOMIC DNA]</scope>
    <source>
        <strain evidence="5 6">DSM 25619</strain>
    </source>
</reference>
<evidence type="ECO:0000256" key="3">
    <source>
        <dbReference type="ARBA" id="ARBA00023163"/>
    </source>
</evidence>
<keyword evidence="6" id="KW-1185">Reference proteome</keyword>
<keyword evidence="3" id="KW-0804">Transcription</keyword>
<dbReference type="GO" id="GO:0003700">
    <property type="term" value="F:DNA-binding transcription factor activity"/>
    <property type="evidence" value="ECO:0007669"/>
    <property type="project" value="InterPro"/>
</dbReference>
<dbReference type="InterPro" id="IPR011711">
    <property type="entry name" value="GntR_C"/>
</dbReference>
<dbReference type="PANTHER" id="PTHR43537:SF20">
    <property type="entry name" value="HTH-TYPE TRANSCRIPTIONAL REPRESSOR GLAR"/>
    <property type="match status" value="1"/>
</dbReference>
<dbReference type="Gene3D" id="1.10.10.10">
    <property type="entry name" value="Winged helix-like DNA-binding domain superfamily/Winged helix DNA-binding domain"/>
    <property type="match status" value="1"/>
</dbReference>
<dbReference type="Proteomes" id="UP000252893">
    <property type="component" value="Unassembled WGS sequence"/>
</dbReference>
<feature type="domain" description="HTH gntR-type" evidence="4">
    <location>
        <begin position="7"/>
        <end position="74"/>
    </location>
</feature>
<dbReference type="AlphaFoldDB" id="A0A366E0K3"/>
<dbReference type="EMBL" id="QNRH01000003">
    <property type="protein sequence ID" value="RBO95843.1"/>
    <property type="molecule type" value="Genomic_DNA"/>
</dbReference>
<evidence type="ECO:0000313" key="6">
    <source>
        <dbReference type="Proteomes" id="UP000252893"/>
    </source>
</evidence>
<evidence type="ECO:0000313" key="5">
    <source>
        <dbReference type="EMBL" id="RBO95843.1"/>
    </source>
</evidence>
<dbReference type="InterPro" id="IPR000524">
    <property type="entry name" value="Tscrpt_reg_HTH_GntR"/>
</dbReference>
<dbReference type="PANTHER" id="PTHR43537">
    <property type="entry name" value="TRANSCRIPTIONAL REGULATOR, GNTR FAMILY"/>
    <property type="match status" value="1"/>
</dbReference>
<dbReference type="Pfam" id="PF07729">
    <property type="entry name" value="FCD"/>
    <property type="match status" value="1"/>
</dbReference>
<dbReference type="OrthoDB" id="8680240at2"/>
<dbReference type="InterPro" id="IPR008920">
    <property type="entry name" value="TF_FadR/GntR_C"/>
</dbReference>
<dbReference type="SUPFAM" id="SSF46785">
    <property type="entry name" value="Winged helix' DNA-binding domain"/>
    <property type="match status" value="1"/>
</dbReference>
<dbReference type="GO" id="GO:0003677">
    <property type="term" value="F:DNA binding"/>
    <property type="evidence" value="ECO:0007669"/>
    <property type="project" value="UniProtKB-KW"/>
</dbReference>
<dbReference type="PROSITE" id="PS50949">
    <property type="entry name" value="HTH_GNTR"/>
    <property type="match status" value="1"/>
</dbReference>
<dbReference type="InterPro" id="IPR036388">
    <property type="entry name" value="WH-like_DNA-bd_sf"/>
</dbReference>
<sequence>MQENETSTKTQQAYQQLRNDILSVRLRPGAPLKLKALLEDYDFGWTPLREALSRLEAEKLVTASSNRGFAVAPVSQGELEDLTQARMVIEVPLLLEAMKHGDNDWEAAIVTTHYRLSRCSIVTTDATETAIDEWEERHTAFHNALLSAATSDWLKHFYTTIWHQLRRHHRFLSLAPTIRAAALLDEAGQRACTALEDAMGLAHHTELMNAVLNRDTEQARKLMSEHIGYTLDVYLQSECSIK</sequence>
<dbReference type="Pfam" id="PF00392">
    <property type="entry name" value="GntR"/>
    <property type="match status" value="1"/>
</dbReference>
<comment type="caution">
    <text evidence="5">The sequence shown here is derived from an EMBL/GenBank/DDBJ whole genome shotgun (WGS) entry which is preliminary data.</text>
</comment>
<keyword evidence="2 5" id="KW-0238">DNA-binding</keyword>
<dbReference type="Gene3D" id="1.20.120.530">
    <property type="entry name" value="GntR ligand-binding domain-like"/>
    <property type="match status" value="1"/>
</dbReference>
<dbReference type="SMART" id="SM00895">
    <property type="entry name" value="FCD"/>
    <property type="match status" value="1"/>
</dbReference>
<dbReference type="InterPro" id="IPR036390">
    <property type="entry name" value="WH_DNA-bd_sf"/>
</dbReference>
<organism evidence="5 6">
    <name type="scientific">Pseudochrobactrum asaccharolyticum</name>
    <dbReference type="NCBI Taxonomy" id="354351"/>
    <lineage>
        <taxon>Bacteria</taxon>
        <taxon>Pseudomonadati</taxon>
        <taxon>Pseudomonadota</taxon>
        <taxon>Alphaproteobacteria</taxon>
        <taxon>Hyphomicrobiales</taxon>
        <taxon>Brucellaceae</taxon>
        <taxon>Pseudochrobactrum</taxon>
    </lineage>
</organism>
<proteinExistence type="predicted"/>
<dbReference type="SUPFAM" id="SSF48008">
    <property type="entry name" value="GntR ligand-binding domain-like"/>
    <property type="match status" value="1"/>
</dbReference>
<gene>
    <name evidence="5" type="ORF">DFR47_103407</name>
</gene>